<dbReference type="GO" id="GO:0070628">
    <property type="term" value="F:proteasome binding"/>
    <property type="evidence" value="ECO:0007669"/>
    <property type="project" value="TreeGrafter"/>
</dbReference>
<dbReference type="OrthoDB" id="428577at2759"/>
<evidence type="ECO:0000259" key="1">
    <source>
        <dbReference type="PROSITE" id="PS50053"/>
    </source>
</evidence>
<sequence>MEVGVQEPVVEIKRKIEQLLGVTIASQTLSVSGIELLDGLDMEDYPIVTQGTKIDLTINSYNIGFAEPLLQCHYSCKIQIIIKSSATQHHIEVDRLTETVGSLKEKIHIIDGIPIKRMSLFFCGIEMVEDFRSLSEYGICEFSEIFVLLKNMNRLRGTGGDHHHHDHDQEPARLSVVVQTPSTLLNGASIPMEMRVSSTVSELRQSLLSMKYLPMDDYLFIHKQRIMRDNRSLMWHGVEDGETLYVFKGIVIRSEICD</sequence>
<dbReference type="Gene3D" id="3.10.20.90">
    <property type="entry name" value="Phosphatidylinositol 3-kinase Catalytic Subunit, Chain A, domain 1"/>
    <property type="match status" value="3"/>
</dbReference>
<dbReference type="GO" id="GO:0005654">
    <property type="term" value="C:nucleoplasm"/>
    <property type="evidence" value="ECO:0007669"/>
    <property type="project" value="TreeGrafter"/>
</dbReference>
<comment type="caution">
    <text evidence="2">The sequence shown here is derived from an EMBL/GenBank/DDBJ whole genome shotgun (WGS) entry which is preliminary data.</text>
</comment>
<dbReference type="AlphaFoldDB" id="A0A8K0ME65"/>
<organism evidence="2 3">
    <name type="scientific">Rhamnella rubrinervis</name>
    <dbReference type="NCBI Taxonomy" id="2594499"/>
    <lineage>
        <taxon>Eukaryota</taxon>
        <taxon>Viridiplantae</taxon>
        <taxon>Streptophyta</taxon>
        <taxon>Embryophyta</taxon>
        <taxon>Tracheophyta</taxon>
        <taxon>Spermatophyta</taxon>
        <taxon>Magnoliopsida</taxon>
        <taxon>eudicotyledons</taxon>
        <taxon>Gunneridae</taxon>
        <taxon>Pentapetalae</taxon>
        <taxon>rosids</taxon>
        <taxon>fabids</taxon>
        <taxon>Rosales</taxon>
        <taxon>Rhamnaceae</taxon>
        <taxon>rhamnoid group</taxon>
        <taxon>Rhamneae</taxon>
        <taxon>Rhamnella</taxon>
    </lineage>
</organism>
<name>A0A8K0ME65_9ROSA</name>
<feature type="domain" description="Ubiquitin-like" evidence="1">
    <location>
        <begin position="1"/>
        <end position="47"/>
    </location>
</feature>
<dbReference type="InterPro" id="IPR029071">
    <property type="entry name" value="Ubiquitin-like_domsf"/>
</dbReference>
<dbReference type="CDD" id="cd17039">
    <property type="entry name" value="Ubl_ubiquitin_like"/>
    <property type="match status" value="2"/>
</dbReference>
<proteinExistence type="predicted"/>
<dbReference type="PROSITE" id="PS50053">
    <property type="entry name" value="UBIQUITIN_2"/>
    <property type="match status" value="3"/>
</dbReference>
<feature type="domain" description="Ubiquitin-like" evidence="1">
    <location>
        <begin position="78"/>
        <end position="154"/>
    </location>
</feature>
<accession>A0A8K0ME65</accession>
<evidence type="ECO:0000313" key="2">
    <source>
        <dbReference type="EMBL" id="KAF3443719.1"/>
    </source>
</evidence>
<dbReference type="PANTHER" id="PTHR10621">
    <property type="entry name" value="UV EXCISION REPAIR PROTEIN RAD23"/>
    <property type="match status" value="1"/>
</dbReference>
<dbReference type="InterPro" id="IPR000626">
    <property type="entry name" value="Ubiquitin-like_dom"/>
</dbReference>
<dbReference type="EMBL" id="VOIH02000006">
    <property type="protein sequence ID" value="KAF3443719.1"/>
    <property type="molecule type" value="Genomic_DNA"/>
</dbReference>
<dbReference type="SMART" id="SM00213">
    <property type="entry name" value="UBQ"/>
    <property type="match status" value="2"/>
</dbReference>
<dbReference type="GO" id="GO:0031593">
    <property type="term" value="F:polyubiquitin modification-dependent protein binding"/>
    <property type="evidence" value="ECO:0007669"/>
    <property type="project" value="TreeGrafter"/>
</dbReference>
<dbReference type="GO" id="GO:0043161">
    <property type="term" value="P:proteasome-mediated ubiquitin-dependent protein catabolic process"/>
    <property type="evidence" value="ECO:0007669"/>
    <property type="project" value="TreeGrafter"/>
</dbReference>
<protein>
    <recommendedName>
        <fullName evidence="1">Ubiquitin-like domain-containing protein</fullName>
    </recommendedName>
</protein>
<dbReference type="SUPFAM" id="SSF54236">
    <property type="entry name" value="Ubiquitin-like"/>
    <property type="match status" value="3"/>
</dbReference>
<dbReference type="Proteomes" id="UP000796880">
    <property type="component" value="Unassembled WGS sequence"/>
</dbReference>
<dbReference type="PANTHER" id="PTHR10621:SF0">
    <property type="entry name" value="UV EXCISION REPAIR PROTEIN RAD23"/>
    <property type="match status" value="1"/>
</dbReference>
<dbReference type="Pfam" id="PF00240">
    <property type="entry name" value="ubiquitin"/>
    <property type="match status" value="3"/>
</dbReference>
<evidence type="ECO:0000313" key="3">
    <source>
        <dbReference type="Proteomes" id="UP000796880"/>
    </source>
</evidence>
<dbReference type="GO" id="GO:0005829">
    <property type="term" value="C:cytosol"/>
    <property type="evidence" value="ECO:0007669"/>
    <property type="project" value="TreeGrafter"/>
</dbReference>
<gene>
    <name evidence="2" type="ORF">FNV43_RR13409</name>
</gene>
<keyword evidence="3" id="KW-1185">Reference proteome</keyword>
<feature type="domain" description="Ubiquitin-like" evidence="1">
    <location>
        <begin position="174"/>
        <end position="246"/>
    </location>
</feature>
<dbReference type="GO" id="GO:0043130">
    <property type="term" value="F:ubiquitin binding"/>
    <property type="evidence" value="ECO:0007669"/>
    <property type="project" value="TreeGrafter"/>
</dbReference>
<reference evidence="2" key="1">
    <citation type="submission" date="2020-03" db="EMBL/GenBank/DDBJ databases">
        <title>A high-quality chromosome-level genome assembly of a woody plant with both climbing and erect habits, Rhamnella rubrinervis.</title>
        <authorList>
            <person name="Lu Z."/>
            <person name="Yang Y."/>
            <person name="Zhu X."/>
            <person name="Sun Y."/>
        </authorList>
    </citation>
    <scope>NUCLEOTIDE SEQUENCE</scope>
    <source>
        <strain evidence="2">BYM</strain>
        <tissue evidence="2">Leaf</tissue>
    </source>
</reference>